<protein>
    <recommendedName>
        <fullName evidence="3">Secreted protein</fullName>
    </recommendedName>
</protein>
<keyword evidence="2" id="KW-1185">Reference proteome</keyword>
<evidence type="ECO:0000313" key="1">
    <source>
        <dbReference type="EMBL" id="MDT0345678.1"/>
    </source>
</evidence>
<sequence>MQLPAGLDTDLPHTRARIRHWLTTGVALGVVTGAAALVQPTGATANQGPVRGGPDPAAAEYPLDCGPLGVLVTDQAEIDLDADRRAETIAVVRCDAGSGTPPHGMYVLAGADDENAAPRVAETLVDPGEGMTVDRLAVREGTISVRLTGYSSPDVPRCCPDRTRDVSWAWRDGRLEPHVISEAPASV</sequence>
<accession>A0ABU2MVL3</accession>
<reference evidence="2" key="1">
    <citation type="submission" date="2023-07" db="EMBL/GenBank/DDBJ databases">
        <title>30 novel species of actinomycetes from the DSMZ collection.</title>
        <authorList>
            <person name="Nouioui I."/>
        </authorList>
    </citation>
    <scope>NUCLEOTIDE SEQUENCE [LARGE SCALE GENOMIC DNA]</scope>
    <source>
        <strain evidence="2">DSM 44938</strain>
    </source>
</reference>
<comment type="caution">
    <text evidence="1">The sequence shown here is derived from an EMBL/GenBank/DDBJ whole genome shotgun (WGS) entry which is preliminary data.</text>
</comment>
<proteinExistence type="predicted"/>
<dbReference type="Proteomes" id="UP001183246">
    <property type="component" value="Unassembled WGS sequence"/>
</dbReference>
<name>A0ABU2MVL3_9ACTN</name>
<organism evidence="1 2">
    <name type="scientific">Streptomyces litchfieldiae</name>
    <dbReference type="NCBI Taxonomy" id="3075543"/>
    <lineage>
        <taxon>Bacteria</taxon>
        <taxon>Bacillati</taxon>
        <taxon>Actinomycetota</taxon>
        <taxon>Actinomycetes</taxon>
        <taxon>Kitasatosporales</taxon>
        <taxon>Streptomycetaceae</taxon>
        <taxon>Streptomyces</taxon>
    </lineage>
</organism>
<evidence type="ECO:0008006" key="3">
    <source>
        <dbReference type="Google" id="ProtNLM"/>
    </source>
</evidence>
<dbReference type="EMBL" id="JAVREL010000015">
    <property type="protein sequence ID" value="MDT0345678.1"/>
    <property type="molecule type" value="Genomic_DNA"/>
</dbReference>
<dbReference type="RefSeq" id="WP_311706809.1">
    <property type="nucleotide sequence ID" value="NZ_JAVREL010000015.1"/>
</dbReference>
<gene>
    <name evidence="1" type="ORF">RM590_24230</name>
</gene>
<evidence type="ECO:0000313" key="2">
    <source>
        <dbReference type="Proteomes" id="UP001183246"/>
    </source>
</evidence>